<keyword evidence="3" id="KW-1185">Reference proteome</keyword>
<dbReference type="InterPro" id="IPR013320">
    <property type="entry name" value="ConA-like_dom_sf"/>
</dbReference>
<reference evidence="2" key="1">
    <citation type="submission" date="2020-04" db="EMBL/GenBank/DDBJ databases">
        <authorList>
            <person name="Alioto T."/>
            <person name="Alioto T."/>
            <person name="Gomez Garrido J."/>
        </authorList>
    </citation>
    <scope>NUCLEOTIDE SEQUENCE</scope>
    <source>
        <strain evidence="2">A484AB</strain>
    </source>
</reference>
<dbReference type="Gene3D" id="2.60.120.200">
    <property type="match status" value="1"/>
</dbReference>
<name>A0A6S7IGI1_PARCT</name>
<organism evidence="2 3">
    <name type="scientific">Paramuricea clavata</name>
    <name type="common">Red gorgonian</name>
    <name type="synonym">Violescent sea-whip</name>
    <dbReference type="NCBI Taxonomy" id="317549"/>
    <lineage>
        <taxon>Eukaryota</taxon>
        <taxon>Metazoa</taxon>
        <taxon>Cnidaria</taxon>
        <taxon>Anthozoa</taxon>
        <taxon>Octocorallia</taxon>
        <taxon>Malacalcyonacea</taxon>
        <taxon>Plexauridae</taxon>
        <taxon>Paramuricea</taxon>
    </lineage>
</organism>
<dbReference type="EMBL" id="CACRXK020009265">
    <property type="protein sequence ID" value="CAB4016806.1"/>
    <property type="molecule type" value="Genomic_DNA"/>
</dbReference>
<protein>
    <submittedName>
        <fullName evidence="2">Uncharacterized protein</fullName>
    </submittedName>
</protein>
<dbReference type="SUPFAM" id="SSF49899">
    <property type="entry name" value="Concanavalin A-like lectins/glucanases"/>
    <property type="match status" value="1"/>
</dbReference>
<comment type="caution">
    <text evidence="2">The sequence shown here is derived from an EMBL/GenBank/DDBJ whole genome shotgun (WGS) entry which is preliminary data.</text>
</comment>
<evidence type="ECO:0000313" key="3">
    <source>
        <dbReference type="Proteomes" id="UP001152795"/>
    </source>
</evidence>
<proteinExistence type="predicted"/>
<dbReference type="InterPro" id="IPR003582">
    <property type="entry name" value="ShKT_dom"/>
</dbReference>
<comment type="caution">
    <text evidence="1">Lacks conserved residue(s) required for the propagation of feature annotation.</text>
</comment>
<dbReference type="SMART" id="SM00254">
    <property type="entry name" value="ShKT"/>
    <property type="match status" value="1"/>
</dbReference>
<gene>
    <name evidence="2" type="ORF">PACLA_8A022911</name>
</gene>
<dbReference type="Proteomes" id="UP001152795">
    <property type="component" value="Unassembled WGS sequence"/>
</dbReference>
<dbReference type="PROSITE" id="PS51670">
    <property type="entry name" value="SHKT"/>
    <property type="match status" value="1"/>
</dbReference>
<evidence type="ECO:0000313" key="2">
    <source>
        <dbReference type="EMBL" id="CAB4016806.1"/>
    </source>
</evidence>
<sequence>MLAVVVSVVLCQCLTHAGYLSSNVMRKDENVKPYNSADHYWSLTKIEKRKDKIVKDECGKRNARVSDGVTTKNDIELGRVVSLHTKRDYLIMTPLKSRCISDPFYCKQGITIELWLKFRRGEYILSSGGYTKRLVGPGFLLQYNSKIHRLQFLLSTRSRLWSIQFNAKKSTWVHLLFAWERTQGLVVYENGEFLTKDETGDNVRYPSFVNKYRTLAVGDPGIFIKLRSGGRFEIGHLVIWTRRLLPQEIKLKAFMAVVKQDSTSRQCCRKKSNDPCTADGCFYDEARCNNIGQKYPCICSAIKENKTCPNGVRFQRSCHDIANDCSTLARQPNYCDFYVKEMRASCAKSCNFCSPTVALSSNVEDEDSKIIIVAIAVGVTCVLMLLIMIAVVMARMNSKWQGEFVPGNNLSGSITADPNTQEMIAASVDPAARITDVPFKSPKVKKTTKVSRVEHAMTS</sequence>
<dbReference type="OrthoDB" id="6021508at2759"/>
<accession>A0A6S7IGI1</accession>
<evidence type="ECO:0000256" key="1">
    <source>
        <dbReference type="PROSITE-ProRule" id="PRU01005"/>
    </source>
</evidence>
<dbReference type="AlphaFoldDB" id="A0A6S7IGI1"/>